<accession>A0ABT7JP61</accession>
<dbReference type="PANTHER" id="PTHR47572:SF4">
    <property type="entry name" value="LACTONASE DRP35"/>
    <property type="match status" value="1"/>
</dbReference>
<dbReference type="InterPro" id="IPR051262">
    <property type="entry name" value="SMP-30/CGR1_Lactonase"/>
</dbReference>
<gene>
    <name evidence="3" type="ORF">PY649_04445</name>
</gene>
<dbReference type="SUPFAM" id="SSF63829">
    <property type="entry name" value="Calcium-dependent phosphotriesterase"/>
    <property type="match status" value="1"/>
</dbReference>
<sequence>MSSPLLSRDRMRVFFDGIWSEPRLSHPEGVAIGPDGWIWCGNHDGDICRIAPDGNTIERIAETGGFILGLAFDGDRALYVCDLKHAAVFRLDLSTHDLARLEAPGLRIPNYPVIDRRRGRLLVSDSHDSERAGPGIWSFDLAGGPGELWCDRAFTFANGLAMRSGEEALYVCETFAQSVSRVAIEPDGRAGAITPYVTNLPGYPDGLAFDDGGNLLISLYEPSRILRVDAAGTVNVLAEDPTAHVLCHPTNVAFDGNKLYAANLGRWHIAVVDCDIGATSLWRATA</sequence>
<dbReference type="Gene3D" id="2.120.10.30">
    <property type="entry name" value="TolB, C-terminal domain"/>
    <property type="match status" value="1"/>
</dbReference>
<keyword evidence="1" id="KW-0378">Hydrolase</keyword>
<keyword evidence="4" id="KW-1185">Reference proteome</keyword>
<name>A0ABT7JP61_9HYPH</name>
<evidence type="ECO:0000256" key="1">
    <source>
        <dbReference type="ARBA" id="ARBA00022801"/>
    </source>
</evidence>
<comment type="caution">
    <text evidence="3">The sequence shown here is derived from an EMBL/GenBank/DDBJ whole genome shotgun (WGS) entry which is preliminary data.</text>
</comment>
<dbReference type="Proteomes" id="UP001172645">
    <property type="component" value="Unassembled WGS sequence"/>
</dbReference>
<dbReference type="InterPro" id="IPR011042">
    <property type="entry name" value="6-blade_b-propeller_TolB-like"/>
</dbReference>
<evidence type="ECO:0000259" key="2">
    <source>
        <dbReference type="Pfam" id="PF08450"/>
    </source>
</evidence>
<feature type="domain" description="SMP-30/Gluconolactonase/LRE-like region" evidence="2">
    <location>
        <begin position="75"/>
        <end position="259"/>
    </location>
</feature>
<dbReference type="PANTHER" id="PTHR47572">
    <property type="entry name" value="LIPOPROTEIN-RELATED"/>
    <property type="match status" value="1"/>
</dbReference>
<dbReference type="InterPro" id="IPR013658">
    <property type="entry name" value="SGL"/>
</dbReference>
<proteinExistence type="predicted"/>
<protein>
    <submittedName>
        <fullName evidence="3">SMP-30/gluconolactonase/LRE family protein</fullName>
    </submittedName>
</protein>
<dbReference type="RefSeq" id="WP_285866956.1">
    <property type="nucleotide sequence ID" value="NZ_JARFYM010000002.1"/>
</dbReference>
<dbReference type="Pfam" id="PF08450">
    <property type="entry name" value="SGL"/>
    <property type="match status" value="1"/>
</dbReference>
<dbReference type="Pfam" id="PF20067">
    <property type="entry name" value="SSL_N"/>
    <property type="match status" value="1"/>
</dbReference>
<dbReference type="EMBL" id="JARFYM010000002">
    <property type="protein sequence ID" value="MDL2398136.1"/>
    <property type="molecule type" value="Genomic_DNA"/>
</dbReference>
<evidence type="ECO:0000313" key="3">
    <source>
        <dbReference type="EMBL" id="MDL2398136.1"/>
    </source>
</evidence>
<organism evidence="3 4">
    <name type="scientific">Rhizobium mayense</name>
    <dbReference type="NCBI Taxonomy" id="1312184"/>
    <lineage>
        <taxon>Bacteria</taxon>
        <taxon>Pseudomonadati</taxon>
        <taxon>Pseudomonadota</taxon>
        <taxon>Alphaproteobacteria</taxon>
        <taxon>Hyphomicrobiales</taxon>
        <taxon>Rhizobiaceae</taxon>
        <taxon>Rhizobium/Agrobacterium group</taxon>
        <taxon>Rhizobium</taxon>
    </lineage>
</organism>
<evidence type="ECO:0000313" key="4">
    <source>
        <dbReference type="Proteomes" id="UP001172645"/>
    </source>
</evidence>
<reference evidence="3" key="1">
    <citation type="submission" date="2023-06" db="EMBL/GenBank/DDBJ databases">
        <title>Phylogenetic Diversity of Rhizobium strains.</title>
        <authorList>
            <person name="Moura F.T."/>
            <person name="Helene L.C.F."/>
            <person name="Hungria M."/>
        </authorList>
    </citation>
    <scope>NUCLEOTIDE SEQUENCE</scope>
    <source>
        <strain evidence="3">CCGE526</strain>
    </source>
</reference>